<evidence type="ECO:0000313" key="5">
    <source>
        <dbReference type="Proteomes" id="UP001190700"/>
    </source>
</evidence>
<keyword evidence="3" id="KW-1133">Transmembrane helix</keyword>
<dbReference type="PANTHER" id="PTHR23159">
    <property type="entry name" value="CENTROSOMAL PROTEIN 2"/>
    <property type="match status" value="1"/>
</dbReference>
<feature type="compositionally biased region" description="Low complexity" evidence="2">
    <location>
        <begin position="315"/>
        <end position="328"/>
    </location>
</feature>
<feature type="transmembrane region" description="Helical" evidence="3">
    <location>
        <begin position="472"/>
        <end position="493"/>
    </location>
</feature>
<protein>
    <submittedName>
        <fullName evidence="4">Uncharacterized protein</fullName>
    </submittedName>
</protein>
<keyword evidence="3" id="KW-0812">Transmembrane</keyword>
<evidence type="ECO:0000256" key="3">
    <source>
        <dbReference type="SAM" id="Phobius"/>
    </source>
</evidence>
<keyword evidence="3" id="KW-0472">Membrane</keyword>
<comment type="caution">
    <text evidence="4">The sequence shown here is derived from an EMBL/GenBank/DDBJ whole genome shotgun (WGS) entry which is preliminary data.</text>
</comment>
<feature type="region of interest" description="Disordered" evidence="2">
    <location>
        <begin position="541"/>
        <end position="579"/>
    </location>
</feature>
<proteinExistence type="predicted"/>
<feature type="region of interest" description="Disordered" evidence="2">
    <location>
        <begin position="1"/>
        <end position="64"/>
    </location>
</feature>
<dbReference type="AlphaFoldDB" id="A0AAE0BPW8"/>
<feature type="region of interest" description="Disordered" evidence="2">
    <location>
        <begin position="315"/>
        <end position="335"/>
    </location>
</feature>
<sequence length="665" mass="73836">MARLTVDSPGSSPVTKLIRQPASKRIAKPPAASSSSEPIISVPETPVPSAQSSPKKSELSDRMTQLTARIEELTAENAELKVNLSETEAEVECAEADVTKLKDQNIQLQKSNLEACTLTNELTAEVAALKKAPATKIRVLKSPDRTSDDKDQRIAELQAEVETLQEKYEDLEDTACNTERIFVEEINSLRHQVDSLEKQLAAAATEKTIAMADKRRVELAAEAEEKKLKKAAAAEKKNKGKKKADPQLTKDPQYCAETRFSRLTSTFFYLQVVMPVTTRAMSAITESATETAAAAKPVVFKKNYRYDMAPKQSTLAGAGATEATTEGGPLKSPRGHGGKRLLYAIRGGPKAGVYTRWYQAVDAGFKTKQGTGNGVSFEEHENDLAQEWAFDNTNLQPEGKAAVIQQSIKDKHILVRVLFVTIIFTVIFHLTHLGVDAIGWWNDCDDKVHRKLAVCIGNAELNLFLLKYEVEITAFCYAQFIAMMIGLFVWLVVTDDKGKKPEVDPNAAVAPAQELTVKVTRSVAKKQARLAEKAEKLLGNPAEDFDVEPEEMGFDGAKSDEDPDNDDGGDNACDSDDDEHDSKVIARMLCVAKYRIWKDRLPRDKQRRTKLRAHVVFQDFQEDPVLTELLETHCKKLRVEFDAFMHRVYKGEISPTTLKPYHPQA</sequence>
<evidence type="ECO:0000313" key="4">
    <source>
        <dbReference type="EMBL" id="KAK3239720.1"/>
    </source>
</evidence>
<dbReference type="Proteomes" id="UP001190700">
    <property type="component" value="Unassembled WGS sequence"/>
</dbReference>
<dbReference type="PANTHER" id="PTHR23159:SF31">
    <property type="entry name" value="CENTROSOME-ASSOCIATED PROTEIN CEP250 ISOFORM X1"/>
    <property type="match status" value="1"/>
</dbReference>
<feature type="transmembrane region" description="Helical" evidence="3">
    <location>
        <begin position="413"/>
        <end position="431"/>
    </location>
</feature>
<accession>A0AAE0BPW8</accession>
<feature type="compositionally biased region" description="Low complexity" evidence="2">
    <location>
        <begin position="21"/>
        <end position="41"/>
    </location>
</feature>
<keyword evidence="5" id="KW-1185">Reference proteome</keyword>
<reference evidence="4 5" key="1">
    <citation type="journal article" date="2015" name="Genome Biol. Evol.">
        <title>Comparative Genomics of a Bacterivorous Green Alga Reveals Evolutionary Causalities and Consequences of Phago-Mixotrophic Mode of Nutrition.</title>
        <authorList>
            <person name="Burns J.A."/>
            <person name="Paasch A."/>
            <person name="Narechania A."/>
            <person name="Kim E."/>
        </authorList>
    </citation>
    <scope>NUCLEOTIDE SEQUENCE [LARGE SCALE GENOMIC DNA]</scope>
    <source>
        <strain evidence="4 5">PLY_AMNH</strain>
    </source>
</reference>
<organism evidence="4 5">
    <name type="scientific">Cymbomonas tetramitiformis</name>
    <dbReference type="NCBI Taxonomy" id="36881"/>
    <lineage>
        <taxon>Eukaryota</taxon>
        <taxon>Viridiplantae</taxon>
        <taxon>Chlorophyta</taxon>
        <taxon>Pyramimonadophyceae</taxon>
        <taxon>Pyramimonadales</taxon>
        <taxon>Pyramimonadaceae</taxon>
        <taxon>Cymbomonas</taxon>
    </lineage>
</organism>
<keyword evidence="1" id="KW-0175">Coiled coil</keyword>
<feature type="compositionally biased region" description="Acidic residues" evidence="2">
    <location>
        <begin position="561"/>
        <end position="579"/>
    </location>
</feature>
<feature type="compositionally biased region" description="Acidic residues" evidence="2">
    <location>
        <begin position="543"/>
        <end position="553"/>
    </location>
</feature>
<feature type="coiled-coil region" evidence="1">
    <location>
        <begin position="147"/>
        <end position="234"/>
    </location>
</feature>
<evidence type="ECO:0000256" key="2">
    <source>
        <dbReference type="SAM" id="MobiDB-lite"/>
    </source>
</evidence>
<evidence type="ECO:0000256" key="1">
    <source>
        <dbReference type="SAM" id="Coils"/>
    </source>
</evidence>
<gene>
    <name evidence="4" type="ORF">CYMTET_50365</name>
</gene>
<name>A0AAE0BPW8_9CHLO</name>
<dbReference type="EMBL" id="LGRX02033840">
    <property type="protein sequence ID" value="KAK3239720.1"/>
    <property type="molecule type" value="Genomic_DNA"/>
</dbReference>
<dbReference type="Gene3D" id="1.20.5.1700">
    <property type="match status" value="1"/>
</dbReference>